<dbReference type="InterPro" id="IPR025315">
    <property type="entry name" value="DUF4220"/>
</dbReference>
<feature type="transmembrane region" description="Helical" evidence="1">
    <location>
        <begin position="65"/>
        <end position="86"/>
    </location>
</feature>
<feature type="transmembrane region" description="Helical" evidence="1">
    <location>
        <begin position="93"/>
        <end position="110"/>
    </location>
</feature>
<feature type="transmembrane region" description="Helical" evidence="1">
    <location>
        <begin position="122"/>
        <end position="140"/>
    </location>
</feature>
<feature type="domain" description="DUF4220" evidence="2">
    <location>
        <begin position="38"/>
        <end position="202"/>
    </location>
</feature>
<dbReference type="OMA" id="SYEHELC"/>
<dbReference type="Proteomes" id="UP000006038">
    <property type="component" value="Chromosome 11"/>
</dbReference>
<keyword evidence="4" id="KW-1185">Reference proteome</keyword>
<evidence type="ECO:0000313" key="3">
    <source>
        <dbReference type="EnsemblPlants" id="OB11G23110.1"/>
    </source>
</evidence>
<evidence type="ECO:0000313" key="4">
    <source>
        <dbReference type="Proteomes" id="UP000006038"/>
    </source>
</evidence>
<keyword evidence="1" id="KW-0472">Membrane</keyword>
<evidence type="ECO:0000256" key="1">
    <source>
        <dbReference type="SAM" id="Phobius"/>
    </source>
</evidence>
<dbReference type="PANTHER" id="PTHR31325">
    <property type="entry name" value="OS01G0798800 PROTEIN-RELATED"/>
    <property type="match status" value="1"/>
</dbReference>
<dbReference type="Gramene" id="OB11G23110.1">
    <property type="protein sequence ID" value="OB11G23110.1"/>
    <property type="gene ID" value="OB11G23110"/>
</dbReference>
<feature type="transmembrane region" description="Helical" evidence="1">
    <location>
        <begin position="6"/>
        <end position="24"/>
    </location>
</feature>
<name>J3N925_ORYBR</name>
<dbReference type="Pfam" id="PF13968">
    <property type="entry name" value="DUF4220"/>
    <property type="match status" value="1"/>
</dbReference>
<dbReference type="AlphaFoldDB" id="J3N925"/>
<proteinExistence type="predicted"/>
<accession>J3N925</accession>
<sequence length="225" mass="25036">MVLIELSSLFSVTATLVLVVLGSYRRRSSSAAVRATTWVAYAACIPMVSYTLGTMQSYPCKNSLFSVWAISLVLFLGGSSSLSAFSHKDNDDYVTICLQVFIQICFLPWIEGSVFMGSDFGWPVAAMFAVTMVKSGTRFWSLRLASRGCMLSDSTKWVADYISYEHELCAAAAAGDQDPVTMRGYRYIVDGEPRKKKNKPRAEAPEYLLRYDHNRLAKLVTVNKV</sequence>
<reference evidence="3" key="1">
    <citation type="journal article" date="2013" name="Nat. Commun.">
        <title>Whole-genome sequencing of Oryza brachyantha reveals mechanisms underlying Oryza genome evolution.</title>
        <authorList>
            <person name="Chen J."/>
            <person name="Huang Q."/>
            <person name="Gao D."/>
            <person name="Wang J."/>
            <person name="Lang Y."/>
            <person name="Liu T."/>
            <person name="Li B."/>
            <person name="Bai Z."/>
            <person name="Luis Goicoechea J."/>
            <person name="Liang C."/>
            <person name="Chen C."/>
            <person name="Zhang W."/>
            <person name="Sun S."/>
            <person name="Liao Y."/>
            <person name="Zhang X."/>
            <person name="Yang L."/>
            <person name="Song C."/>
            <person name="Wang M."/>
            <person name="Shi J."/>
            <person name="Liu G."/>
            <person name="Liu J."/>
            <person name="Zhou H."/>
            <person name="Zhou W."/>
            <person name="Yu Q."/>
            <person name="An N."/>
            <person name="Chen Y."/>
            <person name="Cai Q."/>
            <person name="Wang B."/>
            <person name="Liu B."/>
            <person name="Min J."/>
            <person name="Huang Y."/>
            <person name="Wu H."/>
            <person name="Li Z."/>
            <person name="Zhang Y."/>
            <person name="Yin Y."/>
            <person name="Song W."/>
            <person name="Jiang J."/>
            <person name="Jackson S.A."/>
            <person name="Wing R.A."/>
            <person name="Wang J."/>
            <person name="Chen M."/>
        </authorList>
    </citation>
    <scope>NUCLEOTIDE SEQUENCE [LARGE SCALE GENOMIC DNA]</scope>
    <source>
        <strain evidence="3">cv. IRGC 101232</strain>
    </source>
</reference>
<protein>
    <recommendedName>
        <fullName evidence="2">DUF4220 domain-containing protein</fullName>
    </recommendedName>
</protein>
<dbReference type="EnsemblPlants" id="OB11G23110.1">
    <property type="protein sequence ID" value="OB11G23110.1"/>
    <property type="gene ID" value="OB11G23110"/>
</dbReference>
<feature type="transmembrane region" description="Helical" evidence="1">
    <location>
        <begin position="31"/>
        <end position="53"/>
    </location>
</feature>
<organism evidence="3">
    <name type="scientific">Oryza brachyantha</name>
    <name type="common">malo sina</name>
    <dbReference type="NCBI Taxonomy" id="4533"/>
    <lineage>
        <taxon>Eukaryota</taxon>
        <taxon>Viridiplantae</taxon>
        <taxon>Streptophyta</taxon>
        <taxon>Embryophyta</taxon>
        <taxon>Tracheophyta</taxon>
        <taxon>Spermatophyta</taxon>
        <taxon>Magnoliopsida</taxon>
        <taxon>Liliopsida</taxon>
        <taxon>Poales</taxon>
        <taxon>Poaceae</taxon>
        <taxon>BOP clade</taxon>
        <taxon>Oryzoideae</taxon>
        <taxon>Oryzeae</taxon>
        <taxon>Oryzinae</taxon>
        <taxon>Oryza</taxon>
    </lineage>
</organism>
<dbReference type="eggNOG" id="ENOG502QSWW">
    <property type="taxonomic scope" value="Eukaryota"/>
</dbReference>
<reference evidence="3" key="2">
    <citation type="submission" date="2013-04" db="UniProtKB">
        <authorList>
            <consortium name="EnsemblPlants"/>
        </authorList>
    </citation>
    <scope>IDENTIFICATION</scope>
</reference>
<dbReference type="HOGENOM" id="CLU_059649_0_0_1"/>
<keyword evidence="1" id="KW-0812">Transmembrane</keyword>
<keyword evidence="1" id="KW-1133">Transmembrane helix</keyword>
<evidence type="ECO:0000259" key="2">
    <source>
        <dbReference type="Pfam" id="PF13968"/>
    </source>
</evidence>